<dbReference type="InterPro" id="IPR027417">
    <property type="entry name" value="P-loop_NTPase"/>
</dbReference>
<dbReference type="Proteomes" id="UP000809431">
    <property type="component" value="Unassembled WGS sequence"/>
</dbReference>
<dbReference type="RefSeq" id="WP_203537804.1">
    <property type="nucleotide sequence ID" value="NZ_JAESND010000003.1"/>
</dbReference>
<evidence type="ECO:0000313" key="2">
    <source>
        <dbReference type="EMBL" id="MBM3115880.1"/>
    </source>
</evidence>
<dbReference type="CDD" id="cd02042">
    <property type="entry name" value="ParAB_family"/>
    <property type="match status" value="1"/>
</dbReference>
<dbReference type="SUPFAM" id="SSF52540">
    <property type="entry name" value="P-loop containing nucleoside triphosphate hydrolases"/>
    <property type="match status" value="1"/>
</dbReference>
<evidence type="ECO:0000259" key="1">
    <source>
        <dbReference type="Pfam" id="PF01656"/>
    </source>
</evidence>
<evidence type="ECO:0000313" key="3">
    <source>
        <dbReference type="Proteomes" id="UP000809431"/>
    </source>
</evidence>
<reference evidence="2 3" key="1">
    <citation type="submission" date="2021-01" db="EMBL/GenBank/DDBJ databases">
        <title>Draft Genome Sequence and Polyhydroxyalkanoate Biosynthetic Potential of Jeongeupia naejangsanensis Type Strain DSM 24253.</title>
        <authorList>
            <person name="Turrini P."/>
            <person name="Artuso I."/>
            <person name="Lugli G.A."/>
            <person name="Frangipani E."/>
            <person name="Ventura M."/>
            <person name="Visca P."/>
        </authorList>
    </citation>
    <scope>NUCLEOTIDE SEQUENCE [LARGE SCALE GENOMIC DNA]</scope>
    <source>
        <strain evidence="2 3">DSM 24253</strain>
    </source>
</reference>
<accession>A0ABS2BKA7</accession>
<dbReference type="InterPro" id="IPR050678">
    <property type="entry name" value="DNA_Partitioning_ATPase"/>
</dbReference>
<dbReference type="PANTHER" id="PTHR13696">
    <property type="entry name" value="P-LOOP CONTAINING NUCLEOSIDE TRIPHOSPHATE HYDROLASE"/>
    <property type="match status" value="1"/>
</dbReference>
<dbReference type="Pfam" id="PF01656">
    <property type="entry name" value="CbiA"/>
    <property type="match status" value="1"/>
</dbReference>
<dbReference type="PANTHER" id="PTHR13696:SF96">
    <property type="entry name" value="COBQ_COBB_MIND_PARA NUCLEOTIDE BINDING DOMAIN-CONTAINING PROTEIN"/>
    <property type="match status" value="1"/>
</dbReference>
<dbReference type="Gene3D" id="3.40.50.300">
    <property type="entry name" value="P-loop containing nucleotide triphosphate hydrolases"/>
    <property type="match status" value="1"/>
</dbReference>
<comment type="caution">
    <text evidence="2">The sequence shown here is derived from an EMBL/GenBank/DDBJ whole genome shotgun (WGS) entry which is preliminary data.</text>
</comment>
<feature type="domain" description="CobQ/CobB/MinD/ParA nucleotide binding" evidence="1">
    <location>
        <begin position="4"/>
        <end position="166"/>
    </location>
</feature>
<protein>
    <submittedName>
        <fullName evidence="2">ParA family protein</fullName>
    </submittedName>
</protein>
<dbReference type="InterPro" id="IPR002586">
    <property type="entry name" value="CobQ/CobB/MinD/ParA_Nub-bd_dom"/>
</dbReference>
<organism evidence="2 3">
    <name type="scientific">Jeongeupia naejangsanensis</name>
    <dbReference type="NCBI Taxonomy" id="613195"/>
    <lineage>
        <taxon>Bacteria</taxon>
        <taxon>Pseudomonadati</taxon>
        <taxon>Pseudomonadota</taxon>
        <taxon>Betaproteobacteria</taxon>
        <taxon>Neisseriales</taxon>
        <taxon>Chitinibacteraceae</taxon>
        <taxon>Jeongeupia</taxon>
    </lineage>
</organism>
<gene>
    <name evidence="2" type="ORF">JMJ54_08560</name>
</gene>
<sequence length="201" mass="22691">MQTILVANPKGGSGKTTVAIQLATWFAWQRRPVVLADLDRQQSALRWLALRPDTFPAIRGRDEIVDRLPTDAVQVVDSPAGLHGKLFDAALQAADRIVVPMQPAAFDRWASADFFARLAEEKRVRKGKVEIALLGMRVNARTQTARDFSAFVDEAGLPLLATIRDTQLYVQLQPRGLALFDLPRLRFERDCEQWQPLLNWF</sequence>
<proteinExistence type="predicted"/>
<name>A0ABS2BKA7_9NEIS</name>
<keyword evidence="3" id="KW-1185">Reference proteome</keyword>
<dbReference type="EMBL" id="JAESND010000003">
    <property type="protein sequence ID" value="MBM3115880.1"/>
    <property type="molecule type" value="Genomic_DNA"/>
</dbReference>